<dbReference type="InterPro" id="IPR029149">
    <property type="entry name" value="Creatin/AminoP/Spt16_N"/>
</dbReference>
<dbReference type="InterPro" id="IPR032416">
    <property type="entry name" value="Peptidase_M24_C"/>
</dbReference>
<keyword evidence="6" id="KW-0031">Aminopeptidase</keyword>
<name>A0A0A1UFJ2_ENTIV</name>
<dbReference type="OrthoDB" id="9995434at2759"/>
<dbReference type="GO" id="GO:0004177">
    <property type="term" value="F:aminopeptidase activity"/>
    <property type="evidence" value="ECO:0007669"/>
    <property type="project" value="UniProtKB-KW"/>
</dbReference>
<dbReference type="GeneID" id="14891736"/>
<dbReference type="Pfam" id="PF16189">
    <property type="entry name" value="Creatinase_N_2"/>
    <property type="match status" value="1"/>
</dbReference>
<dbReference type="InterPro" id="IPR036005">
    <property type="entry name" value="Creatinase/aminopeptidase-like"/>
</dbReference>
<dbReference type="GO" id="GO:0046872">
    <property type="term" value="F:metal ion binding"/>
    <property type="evidence" value="ECO:0007669"/>
    <property type="project" value="UniProtKB-KW"/>
</dbReference>
<keyword evidence="1" id="KW-0479">Metal-binding</keyword>
<dbReference type="SUPFAM" id="SSF55920">
    <property type="entry name" value="Creatinase/aminopeptidase"/>
    <property type="match status" value="1"/>
</dbReference>
<evidence type="ECO:0000256" key="2">
    <source>
        <dbReference type="ARBA" id="ARBA00022801"/>
    </source>
</evidence>
<dbReference type="SUPFAM" id="SSF53092">
    <property type="entry name" value="Creatinase/prolidase N-terminal domain"/>
    <property type="match status" value="1"/>
</dbReference>
<dbReference type="InterPro" id="IPR000587">
    <property type="entry name" value="Creatinase_N"/>
</dbReference>
<dbReference type="PANTHER" id="PTHR43763">
    <property type="entry name" value="XAA-PRO AMINOPEPTIDASE 1"/>
    <property type="match status" value="1"/>
</dbReference>
<dbReference type="Gene3D" id="3.40.350.10">
    <property type="entry name" value="Creatinase/prolidase N-terminal domain"/>
    <property type="match status" value="2"/>
</dbReference>
<dbReference type="EC" id="3.4.11.9" evidence="6"/>
<evidence type="ECO:0000259" key="3">
    <source>
        <dbReference type="Pfam" id="PF00557"/>
    </source>
</evidence>
<dbReference type="RefSeq" id="XP_004259475.1">
    <property type="nucleotide sequence ID" value="XM_004259427.1"/>
</dbReference>
<sequence length="595" mass="68810">MDFEERLQEVRERMQEHKVTHYFSAYSDPHISEFPNSSFLHLEWLCNFKGLYGYVLITHTNAYLWTDEIYYDSAVKQVPTPLWKVYSENDTDGPMDILMKSKRKVVLALNYSTTPAYLLGECLDEKNVRTIDLDVLDELNKKQLVFSPLSFFRTKYSVTERLDIFKKSRKNNVIVLTSLVDVAWVFNIRGDDILYSPLALAFAILTPKRIMFFCGTTETLKYQQFPDEFKTLNIEIFPYANFYGVLNKELHNVNLTVRIREKFTSFKILEMARKANAEVKFTIRDIDNWMGVCPNGDVEQLKKAHIEDSLILCQFFAQIEQHYNTQKEEKCTDFQLCELLETLRKSNPDYVYPSFASIIANGPNAANLHYQPNEHACSEIDFNRPILFDVGAQYKSGATTDVTRVLCVGDVTEEDKKVYTAVLKGHIALQKEQFSEHTRFENIDKVCRDAIKRVDTTFEYEHATGHGVGCFSSVHHDPDTFAGRAALDVGRMTSVEPGLYFKGNFGVRIENVCIVEYTTASQNDKELKHTEERSLVHLVPLTYVPYCLKAIQKDLLDSTEINYLDQYSQRIRELVLPLTQDPITKKWIEENTIPL</sequence>
<reference evidence="6 7" key="1">
    <citation type="submission" date="2012-10" db="EMBL/GenBank/DDBJ databases">
        <authorList>
            <person name="Zafar N."/>
            <person name="Inman J."/>
            <person name="Hall N."/>
            <person name="Lorenzi H."/>
            <person name="Caler E."/>
        </authorList>
    </citation>
    <scope>NUCLEOTIDE SEQUENCE [LARGE SCALE GENOMIC DNA]</scope>
    <source>
        <strain evidence="6 7">IP1</strain>
    </source>
</reference>
<feature type="domain" description="Peptidase M24 C-terminal" evidence="5">
    <location>
        <begin position="540"/>
        <end position="595"/>
    </location>
</feature>
<evidence type="ECO:0000259" key="5">
    <source>
        <dbReference type="Pfam" id="PF16188"/>
    </source>
</evidence>
<dbReference type="VEuPathDB" id="AmoebaDB:EIN_371060"/>
<protein>
    <submittedName>
        <fullName evidence="6">Xaa-pro dipeptidase, putative</fullName>
        <ecNumber evidence="6">3.4.11.9</ecNumber>
    </submittedName>
</protein>
<dbReference type="PANTHER" id="PTHR43763:SF6">
    <property type="entry name" value="XAA-PRO AMINOPEPTIDASE 1"/>
    <property type="match status" value="1"/>
</dbReference>
<dbReference type="Proteomes" id="UP000014680">
    <property type="component" value="Unassembled WGS sequence"/>
</dbReference>
<proteinExistence type="predicted"/>
<organism evidence="6 7">
    <name type="scientific">Entamoeba invadens IP1</name>
    <dbReference type="NCBI Taxonomy" id="370355"/>
    <lineage>
        <taxon>Eukaryota</taxon>
        <taxon>Amoebozoa</taxon>
        <taxon>Evosea</taxon>
        <taxon>Archamoebae</taxon>
        <taxon>Mastigamoebida</taxon>
        <taxon>Entamoebidae</taxon>
        <taxon>Entamoeba</taxon>
    </lineage>
</organism>
<dbReference type="EMBL" id="KB206332">
    <property type="protein sequence ID" value="ELP92704.1"/>
    <property type="molecule type" value="Genomic_DNA"/>
</dbReference>
<evidence type="ECO:0000256" key="1">
    <source>
        <dbReference type="ARBA" id="ARBA00022723"/>
    </source>
</evidence>
<dbReference type="Pfam" id="PF01321">
    <property type="entry name" value="Creatinase_N"/>
    <property type="match status" value="1"/>
</dbReference>
<dbReference type="InterPro" id="IPR050422">
    <property type="entry name" value="X-Pro_aminopeptidase_P"/>
</dbReference>
<evidence type="ECO:0000259" key="4">
    <source>
        <dbReference type="Pfam" id="PF01321"/>
    </source>
</evidence>
<accession>A0A0A1UFJ2</accession>
<evidence type="ECO:0000313" key="6">
    <source>
        <dbReference type="EMBL" id="ELP92704.1"/>
    </source>
</evidence>
<dbReference type="GO" id="GO:0005737">
    <property type="term" value="C:cytoplasm"/>
    <property type="evidence" value="ECO:0007669"/>
    <property type="project" value="UniProtKB-ARBA"/>
</dbReference>
<gene>
    <name evidence="6" type="ORF">EIN_371060</name>
</gene>
<keyword evidence="6" id="KW-0645">Protease</keyword>
<dbReference type="Pfam" id="PF16188">
    <property type="entry name" value="Peptidase_M24_C"/>
    <property type="match status" value="1"/>
</dbReference>
<feature type="domain" description="Creatinase N-terminal" evidence="4">
    <location>
        <begin position="6"/>
        <end position="103"/>
    </location>
</feature>
<dbReference type="AlphaFoldDB" id="A0A0A1UFJ2"/>
<keyword evidence="2 6" id="KW-0378">Hydrolase</keyword>
<dbReference type="KEGG" id="eiv:EIN_371060"/>
<dbReference type="Pfam" id="PF00557">
    <property type="entry name" value="Peptidase_M24"/>
    <property type="match status" value="1"/>
</dbReference>
<evidence type="ECO:0000313" key="7">
    <source>
        <dbReference type="Proteomes" id="UP000014680"/>
    </source>
</evidence>
<dbReference type="Gene3D" id="3.90.230.10">
    <property type="entry name" value="Creatinase/methionine aminopeptidase superfamily"/>
    <property type="match status" value="1"/>
</dbReference>
<feature type="domain" description="Peptidase M24" evidence="3">
    <location>
        <begin position="299"/>
        <end position="515"/>
    </location>
</feature>
<dbReference type="InterPro" id="IPR000994">
    <property type="entry name" value="Pept_M24"/>
</dbReference>
<keyword evidence="7" id="KW-1185">Reference proteome</keyword>